<proteinExistence type="inferred from homology"/>
<dbReference type="RefSeq" id="WP_041893266.1">
    <property type="nucleotide sequence ID" value="NZ_CP010817.1"/>
</dbReference>
<keyword evidence="2" id="KW-0378">Hydrolase</keyword>
<evidence type="ECO:0000256" key="2">
    <source>
        <dbReference type="ARBA" id="ARBA00022801"/>
    </source>
</evidence>
<dbReference type="EMBL" id="FOFY01000005">
    <property type="protein sequence ID" value="SEQ73576.1"/>
    <property type="molecule type" value="Genomic_DNA"/>
</dbReference>
<evidence type="ECO:0000256" key="1">
    <source>
        <dbReference type="ARBA" id="ARBA00010702"/>
    </source>
</evidence>
<dbReference type="GO" id="GO:0016787">
    <property type="term" value="F:hydrolase activity"/>
    <property type="evidence" value="ECO:0007669"/>
    <property type="project" value="UniProtKB-KW"/>
</dbReference>
<dbReference type="InterPro" id="IPR036705">
    <property type="entry name" value="Ribosyl_crysJ1_sf"/>
</dbReference>
<dbReference type="Proteomes" id="UP000183496">
    <property type="component" value="Unassembled WGS sequence"/>
</dbReference>
<feature type="binding site" evidence="3">
    <location>
        <position position="69"/>
    </location>
    <ligand>
        <name>Mg(2+)</name>
        <dbReference type="ChEBI" id="CHEBI:18420"/>
        <label>1</label>
    </ligand>
</feature>
<feature type="binding site" evidence="3">
    <location>
        <position position="328"/>
    </location>
    <ligand>
        <name>Mg(2+)</name>
        <dbReference type="ChEBI" id="CHEBI:18420"/>
        <label>1</label>
    </ligand>
</feature>
<feature type="binding site" evidence="3">
    <location>
        <position position="331"/>
    </location>
    <ligand>
        <name>Mg(2+)</name>
        <dbReference type="ChEBI" id="CHEBI:18420"/>
        <label>1</label>
    </ligand>
</feature>
<protein>
    <submittedName>
        <fullName evidence="4">ADP-ribosylglycohydrolase</fullName>
    </submittedName>
</protein>
<comment type="caution">
    <text evidence="4">The sequence shown here is derived from an EMBL/GenBank/DDBJ whole genome shotgun (WGS) entry which is preliminary data.</text>
</comment>
<feature type="binding site" evidence="3">
    <location>
        <position position="70"/>
    </location>
    <ligand>
        <name>Mg(2+)</name>
        <dbReference type="ChEBI" id="CHEBI:18420"/>
        <label>1</label>
    </ligand>
</feature>
<feature type="binding site" evidence="3">
    <location>
        <position position="330"/>
    </location>
    <ligand>
        <name>Mg(2+)</name>
        <dbReference type="ChEBI" id="CHEBI:18420"/>
        <label>1</label>
    </ligand>
</feature>
<name>A0AAJ4W3P8_MYRPR</name>
<feature type="binding site" evidence="3">
    <location>
        <position position="71"/>
    </location>
    <ligand>
        <name>Mg(2+)</name>
        <dbReference type="ChEBI" id="CHEBI:18420"/>
        <label>1</label>
    </ligand>
</feature>
<keyword evidence="3" id="KW-0460">Magnesium</keyword>
<evidence type="ECO:0000256" key="3">
    <source>
        <dbReference type="PIRSR" id="PIRSR605502-1"/>
    </source>
</evidence>
<keyword evidence="3" id="KW-0479">Metal-binding</keyword>
<accession>A0AAJ4W3P8</accession>
<dbReference type="PANTHER" id="PTHR16222">
    <property type="entry name" value="ADP-RIBOSYLGLYCOHYDROLASE"/>
    <property type="match status" value="1"/>
</dbReference>
<evidence type="ECO:0000313" key="4">
    <source>
        <dbReference type="EMBL" id="SEQ73576.1"/>
    </source>
</evidence>
<dbReference type="KEGG" id="mpw:MPR_2675"/>
<evidence type="ECO:0000313" key="5">
    <source>
        <dbReference type="Proteomes" id="UP000183496"/>
    </source>
</evidence>
<comment type="similarity">
    <text evidence="1">Belongs to the ADP-ribosylglycohydrolase family.</text>
</comment>
<keyword evidence="5" id="KW-1185">Reference proteome</keyword>
<organism evidence="4 5">
    <name type="scientific">Myroides profundi</name>
    <dbReference type="NCBI Taxonomy" id="480520"/>
    <lineage>
        <taxon>Bacteria</taxon>
        <taxon>Pseudomonadati</taxon>
        <taxon>Bacteroidota</taxon>
        <taxon>Flavobacteriia</taxon>
        <taxon>Flavobacteriales</taxon>
        <taxon>Flavobacteriaceae</taxon>
        <taxon>Myroides</taxon>
    </lineage>
</organism>
<dbReference type="PANTHER" id="PTHR16222:SF24">
    <property type="entry name" value="ADP-RIBOSYLHYDROLASE ARH3"/>
    <property type="match status" value="1"/>
</dbReference>
<dbReference type="InterPro" id="IPR050792">
    <property type="entry name" value="ADP-ribosylglycohydrolase"/>
</dbReference>
<gene>
    <name evidence="4" type="ORF">SAMN04488089_105195</name>
</gene>
<dbReference type="SUPFAM" id="SSF101478">
    <property type="entry name" value="ADP-ribosylglycohydrolase"/>
    <property type="match status" value="1"/>
</dbReference>
<dbReference type="Gene3D" id="1.10.4080.10">
    <property type="entry name" value="ADP-ribosylation/Crystallin J1"/>
    <property type="match status" value="1"/>
</dbReference>
<dbReference type="Pfam" id="PF03747">
    <property type="entry name" value="ADP_ribosyl_GH"/>
    <property type="match status" value="1"/>
</dbReference>
<reference evidence="4 5" key="1">
    <citation type="submission" date="2016-10" db="EMBL/GenBank/DDBJ databases">
        <authorList>
            <person name="Varghese N."/>
            <person name="Submissions S."/>
        </authorList>
    </citation>
    <scope>NUCLEOTIDE SEQUENCE [LARGE SCALE GENOMIC DNA]</scope>
    <source>
        <strain evidence="5">DSM 19823 / KCTC 23066 / CCTCC M 208030 / D25</strain>
    </source>
</reference>
<dbReference type="GO" id="GO:0046872">
    <property type="term" value="F:metal ion binding"/>
    <property type="evidence" value="ECO:0007669"/>
    <property type="project" value="UniProtKB-KW"/>
</dbReference>
<dbReference type="InterPro" id="IPR005502">
    <property type="entry name" value="Ribosyl_crysJ1"/>
</dbReference>
<sequence length="512" mass="58405">MKPETKYKGSIKLSAIGDALGWITEFEKHTQSIKEKFGVERIDKFYTWQKTVGGRFYGYKDNIKAGSYSDDTQLLLAVARSIRSNGNLDHNYFAKIELANWLDYARGGGRTVKTAAEKIQRKSVQWFNNFYHFKINNGEINDYRQSGANGAAMRVLPIALANLGDIDKIKEEIFCNSIITHGHPRALLGAMLYGYAINQMIVIRPEDFNWENYITQIGLDFPKKFELSFLNKPELKEWLKEWNKSSNKSFEVVYEEVLIETQQYLRLVYQNIKQNISVQETLQKLGCFALATKGSGTSTVIAGIYLATKFHNQPLLSIIEAVNALGSDTDSIAAFAGGLVGALHGHNIIPEQWKCVQDIEYLDRTSERLLAISEDRLVEVHDNFPTQKKVLNNPRTDDFILNQEIEFIPLGYGKIINIDRQHTLTKGKYNLIIEANLDLGQSILVTKLFNDLNFETKLNKEKSISDIEHIIQLAAINLKPGVFDKFKDYLSKQKRISKDQLEMLKIIIENES</sequence>
<dbReference type="AlphaFoldDB" id="A0AAJ4W3P8"/>
<comment type="cofactor">
    <cofactor evidence="3">
        <name>Mg(2+)</name>
        <dbReference type="ChEBI" id="CHEBI:18420"/>
    </cofactor>
    <text evidence="3">Binds 2 magnesium ions per subunit.</text>
</comment>